<dbReference type="GO" id="GO:0020037">
    <property type="term" value="F:heme binding"/>
    <property type="evidence" value="ECO:0007669"/>
    <property type="project" value="InterPro"/>
</dbReference>
<evidence type="ECO:0000313" key="1">
    <source>
        <dbReference type="EMBL" id="KXS33618.1"/>
    </source>
</evidence>
<reference evidence="1 2" key="1">
    <citation type="submission" date="2016-02" db="EMBL/GenBank/DDBJ databases">
        <authorList>
            <person name="Wen L."/>
            <person name="He K."/>
            <person name="Yang H."/>
        </authorList>
    </citation>
    <scope>NUCLEOTIDE SEQUENCE [LARGE SCALE GENOMIC DNA]</scope>
    <source>
        <strain evidence="1">ShG14-8</strain>
    </source>
</reference>
<dbReference type="EMBL" id="LSLI01000003">
    <property type="protein sequence ID" value="KXS33618.1"/>
    <property type="molecule type" value="Genomic_DNA"/>
</dbReference>
<name>A0A139BXL5_9PROT</name>
<dbReference type="Proteomes" id="UP000070578">
    <property type="component" value="Unassembled WGS sequence"/>
</dbReference>
<comment type="caution">
    <text evidence="1">The sequence shown here is derived from an EMBL/GenBank/DDBJ whole genome shotgun (WGS) entry which is preliminary data.</text>
</comment>
<reference evidence="1 2" key="2">
    <citation type="submission" date="2016-03" db="EMBL/GenBank/DDBJ databases">
        <title>New uncultured bacterium of the family Gallionellaceae from acid mine drainage: description and reconstruction of genome based on metagenomic analysis of microbial community.</title>
        <authorList>
            <person name="Kadnikov V."/>
            <person name="Ivasenko D."/>
            <person name="Beletsky A."/>
            <person name="Mardanov A."/>
            <person name="Danilova E."/>
            <person name="Pimenov N."/>
            <person name="Karnachuk O."/>
            <person name="Ravin N."/>
        </authorList>
    </citation>
    <scope>NUCLEOTIDE SEQUENCE [LARGE SCALE GENOMIC DNA]</scope>
    <source>
        <strain evidence="1">ShG14-8</strain>
    </source>
</reference>
<dbReference type="InterPro" id="IPR036909">
    <property type="entry name" value="Cyt_c-like_dom_sf"/>
</dbReference>
<sequence length="126" mass="13876">TSGNFRKLGTFAWDAGATATIPDVGKYRQKELRMRVSILLLFPVLFFAGCDKQSAAARDAQAQARPGYQTAKTFCSQCHDLPSGDQYPPAAWPYVVSRMEGHMESAHKRIPSAAEHDAIIGYLQSK</sequence>
<dbReference type="SUPFAM" id="SSF46626">
    <property type="entry name" value="Cytochrome c"/>
    <property type="match status" value="1"/>
</dbReference>
<dbReference type="GO" id="GO:0009055">
    <property type="term" value="F:electron transfer activity"/>
    <property type="evidence" value="ECO:0007669"/>
    <property type="project" value="InterPro"/>
</dbReference>
<dbReference type="AlphaFoldDB" id="A0A139BXL5"/>
<dbReference type="Gene3D" id="1.10.760.10">
    <property type="entry name" value="Cytochrome c-like domain"/>
    <property type="match status" value="1"/>
</dbReference>
<proteinExistence type="predicted"/>
<evidence type="ECO:0008006" key="3">
    <source>
        <dbReference type="Google" id="ProtNLM"/>
    </source>
</evidence>
<organism evidence="1 2">
    <name type="scientific">Candidatus Gallionella acididurans</name>
    <dbReference type="NCBI Taxonomy" id="1796491"/>
    <lineage>
        <taxon>Bacteria</taxon>
        <taxon>Pseudomonadati</taxon>
        <taxon>Pseudomonadota</taxon>
        <taxon>Betaproteobacteria</taxon>
        <taxon>Nitrosomonadales</taxon>
        <taxon>Gallionellaceae</taxon>
        <taxon>Gallionella</taxon>
    </lineage>
</organism>
<evidence type="ECO:0000313" key="2">
    <source>
        <dbReference type="Proteomes" id="UP000070578"/>
    </source>
</evidence>
<protein>
    <recommendedName>
        <fullName evidence="3">Cytochrome c domain-containing protein</fullName>
    </recommendedName>
</protein>
<accession>A0A139BXL5</accession>
<feature type="non-terminal residue" evidence="1">
    <location>
        <position position="1"/>
    </location>
</feature>
<gene>
    <name evidence="1" type="ORF">AWT59_0176</name>
</gene>